<dbReference type="EC" id="1.5.1.2" evidence="3"/>
<evidence type="ECO:0000256" key="7">
    <source>
        <dbReference type="PIRSR" id="PIRSR000193-1"/>
    </source>
</evidence>
<comment type="similarity">
    <text evidence="2">Belongs to the pyrroline-5-carboxylate reductase family.</text>
</comment>
<dbReference type="Gene3D" id="3.40.50.720">
    <property type="entry name" value="NAD(P)-binding Rossmann-like Domain"/>
    <property type="match status" value="1"/>
</dbReference>
<evidence type="ECO:0000256" key="6">
    <source>
        <dbReference type="ARBA" id="ARBA00023002"/>
    </source>
</evidence>
<sequence>MQGDCALHRETEITSSLLRSPTACEKPCCPELKRILEKNGITDCMFAFIGGGKMADCLVDGFFSAGLIHKDSVAISVKSEKSKLSWQQRGYENVFTSNVELLSRFGKGIVFLAVHPDVWRAIITELPKDAFVEAKLIISVMAGVSMKELQSDLSPYNSGIVRLMPNTPVVCGAGTFLLCAEKNIGTKVEVAKYLTVKVGAYKEIDEDRFNVATTLANCSTAFIYTIIDAMADGGVLNGMNRTEAIELIARGVYGAAKMVLVTGVHPGMLKDNVTTPSGATIVGIRALERAGVRRAFIDAVCECTERLNEM</sequence>
<keyword evidence="4" id="KW-0028">Amino-acid biosynthesis</keyword>
<reference evidence="11" key="1">
    <citation type="submission" date="2017-02" db="UniProtKB">
        <authorList>
            <consortium name="WormBaseParasite"/>
        </authorList>
    </citation>
    <scope>IDENTIFICATION</scope>
</reference>
<protein>
    <recommendedName>
        <fullName evidence="3">pyrroline-5-carboxylate reductase</fullName>
        <ecNumber evidence="3">1.5.1.2</ecNumber>
    </recommendedName>
</protein>
<dbReference type="FunFam" id="1.10.3730.10:FF:000001">
    <property type="entry name" value="Pyrroline-5-carboxylate reductase"/>
    <property type="match status" value="1"/>
</dbReference>
<evidence type="ECO:0000313" key="10">
    <source>
        <dbReference type="Proteomes" id="UP000046393"/>
    </source>
</evidence>
<evidence type="ECO:0000259" key="9">
    <source>
        <dbReference type="Pfam" id="PF14748"/>
    </source>
</evidence>
<keyword evidence="4" id="KW-0641">Proline biosynthesis</keyword>
<dbReference type="InterPro" id="IPR000304">
    <property type="entry name" value="Pyrroline-COOH_reductase"/>
</dbReference>
<comment type="pathway">
    <text evidence="1">Amino-acid biosynthesis; L-proline biosynthesis; L-proline from L-glutamate 5-semialdehyde: step 1/1.</text>
</comment>
<dbReference type="WBParaSite" id="SMUV_0000466701-mRNA-1">
    <property type="protein sequence ID" value="SMUV_0000466701-mRNA-1"/>
    <property type="gene ID" value="SMUV_0000466701"/>
</dbReference>
<dbReference type="HAMAP" id="MF_01925">
    <property type="entry name" value="P5C_reductase"/>
    <property type="match status" value="1"/>
</dbReference>
<dbReference type="NCBIfam" id="TIGR00112">
    <property type="entry name" value="proC"/>
    <property type="match status" value="1"/>
</dbReference>
<evidence type="ECO:0000256" key="4">
    <source>
        <dbReference type="ARBA" id="ARBA00022650"/>
    </source>
</evidence>
<evidence type="ECO:0000256" key="3">
    <source>
        <dbReference type="ARBA" id="ARBA00012855"/>
    </source>
</evidence>
<dbReference type="GO" id="GO:0055129">
    <property type="term" value="P:L-proline biosynthetic process"/>
    <property type="evidence" value="ECO:0007669"/>
    <property type="project" value="UniProtKB-UniPathway"/>
</dbReference>
<feature type="binding site" evidence="7">
    <location>
        <begin position="49"/>
        <end position="54"/>
    </location>
    <ligand>
        <name>NADP(+)</name>
        <dbReference type="ChEBI" id="CHEBI:58349"/>
    </ligand>
</feature>
<proteinExistence type="inferred from homology"/>
<organism evidence="10 11">
    <name type="scientific">Syphacia muris</name>
    <dbReference type="NCBI Taxonomy" id="451379"/>
    <lineage>
        <taxon>Eukaryota</taxon>
        <taxon>Metazoa</taxon>
        <taxon>Ecdysozoa</taxon>
        <taxon>Nematoda</taxon>
        <taxon>Chromadorea</taxon>
        <taxon>Rhabditida</taxon>
        <taxon>Spirurina</taxon>
        <taxon>Oxyuridomorpha</taxon>
        <taxon>Oxyuroidea</taxon>
        <taxon>Oxyuridae</taxon>
        <taxon>Syphacia</taxon>
    </lineage>
</organism>
<keyword evidence="10" id="KW-1185">Reference proteome</keyword>
<dbReference type="Proteomes" id="UP000046393">
    <property type="component" value="Unplaced"/>
</dbReference>
<feature type="domain" description="Pyrroline-5-carboxylate reductase dimerisation" evidence="9">
    <location>
        <begin position="206"/>
        <end position="310"/>
    </location>
</feature>
<evidence type="ECO:0000313" key="11">
    <source>
        <dbReference type="WBParaSite" id="SMUV_0000466701-mRNA-1"/>
    </source>
</evidence>
<dbReference type="UniPathway" id="UPA00098">
    <property type="reaction ID" value="UER00361"/>
</dbReference>
<dbReference type="STRING" id="451379.A0A0N5AJM3"/>
<dbReference type="PANTHER" id="PTHR11645">
    <property type="entry name" value="PYRROLINE-5-CARBOXYLATE REDUCTASE"/>
    <property type="match status" value="1"/>
</dbReference>
<evidence type="ECO:0000259" key="8">
    <source>
        <dbReference type="Pfam" id="PF03807"/>
    </source>
</evidence>
<evidence type="ECO:0000256" key="2">
    <source>
        <dbReference type="ARBA" id="ARBA00005525"/>
    </source>
</evidence>
<dbReference type="SUPFAM" id="SSF51735">
    <property type="entry name" value="NAD(P)-binding Rossmann-fold domains"/>
    <property type="match status" value="1"/>
</dbReference>
<dbReference type="InterPro" id="IPR008927">
    <property type="entry name" value="6-PGluconate_DH-like_C_sf"/>
</dbReference>
<dbReference type="PIRSF" id="PIRSF000193">
    <property type="entry name" value="Pyrrol-5-carb_rd"/>
    <property type="match status" value="1"/>
</dbReference>
<dbReference type="InterPro" id="IPR036291">
    <property type="entry name" value="NAD(P)-bd_dom_sf"/>
</dbReference>
<feature type="domain" description="Pyrroline-5-carboxylate reductase catalytic N-terminal" evidence="8">
    <location>
        <begin position="46"/>
        <end position="143"/>
    </location>
</feature>
<dbReference type="InterPro" id="IPR029036">
    <property type="entry name" value="P5CR_dimer"/>
</dbReference>
<keyword evidence="5 7" id="KW-0521">NADP</keyword>
<dbReference type="AlphaFoldDB" id="A0A0N5AJM3"/>
<keyword evidence="6" id="KW-0560">Oxidoreductase</keyword>
<feature type="binding site" evidence="7">
    <location>
        <begin position="113"/>
        <end position="116"/>
    </location>
    <ligand>
        <name>NADP(+)</name>
        <dbReference type="ChEBI" id="CHEBI:58349"/>
    </ligand>
</feature>
<accession>A0A0N5AJM3</accession>
<dbReference type="SUPFAM" id="SSF48179">
    <property type="entry name" value="6-phosphogluconate dehydrogenase C-terminal domain-like"/>
    <property type="match status" value="1"/>
</dbReference>
<dbReference type="Gene3D" id="1.10.3730.10">
    <property type="entry name" value="ProC C-terminal domain-like"/>
    <property type="match status" value="1"/>
</dbReference>
<evidence type="ECO:0000256" key="5">
    <source>
        <dbReference type="ARBA" id="ARBA00022857"/>
    </source>
</evidence>
<dbReference type="PANTHER" id="PTHR11645:SF64">
    <property type="entry name" value="PYRROLINE-5-CARBOXYLATE REDUCTASE-RELATED"/>
    <property type="match status" value="1"/>
</dbReference>
<evidence type="ECO:0000256" key="1">
    <source>
        <dbReference type="ARBA" id="ARBA00005205"/>
    </source>
</evidence>
<feature type="binding site" evidence="7">
    <location>
        <position position="98"/>
    </location>
    <ligand>
        <name>NADPH</name>
        <dbReference type="ChEBI" id="CHEBI:57783"/>
    </ligand>
</feature>
<dbReference type="InterPro" id="IPR028939">
    <property type="entry name" value="P5C_Rdtase_cat_N"/>
</dbReference>
<name>A0A0N5AJM3_9BILA</name>
<dbReference type="Pfam" id="PF03807">
    <property type="entry name" value="F420_oxidored"/>
    <property type="match status" value="1"/>
</dbReference>
<dbReference type="Pfam" id="PF14748">
    <property type="entry name" value="P5CR_dimer"/>
    <property type="match status" value="1"/>
</dbReference>
<dbReference type="GO" id="GO:0004735">
    <property type="term" value="F:pyrroline-5-carboxylate reductase activity"/>
    <property type="evidence" value="ECO:0007669"/>
    <property type="project" value="UniProtKB-EC"/>
</dbReference>